<organism evidence="3 5">
    <name type="scientific">Puccinia graminis f. sp. tritici</name>
    <dbReference type="NCBI Taxonomy" id="56615"/>
    <lineage>
        <taxon>Eukaryota</taxon>
        <taxon>Fungi</taxon>
        <taxon>Dikarya</taxon>
        <taxon>Basidiomycota</taxon>
        <taxon>Pucciniomycotina</taxon>
        <taxon>Pucciniomycetes</taxon>
        <taxon>Pucciniales</taxon>
        <taxon>Pucciniaceae</taxon>
        <taxon>Puccinia</taxon>
    </lineage>
</organism>
<sequence length="148" mass="17165">MMNRYAFFIALWFTSLIANSVSVDARRKGEYIPCRRWEPISALFGQKLEEMRPLLRDTVWEKITEKGTQTEPFKHAVGDRAASFTWCTERGRGAIVKNTGSNDLVYALRHHTSQKFVIGARLQAGDYQHVEFPEECTKDEVYLHIRKP</sequence>
<evidence type="ECO:0000313" key="3">
    <source>
        <dbReference type="EMBL" id="KAA1118541.1"/>
    </source>
</evidence>
<evidence type="ECO:0000313" key="5">
    <source>
        <dbReference type="Proteomes" id="UP000325313"/>
    </source>
</evidence>
<evidence type="ECO:0000313" key="2">
    <source>
        <dbReference type="EMBL" id="KAA1076951.1"/>
    </source>
</evidence>
<dbReference type="EMBL" id="VSWC01000145">
    <property type="protein sequence ID" value="KAA1076951.1"/>
    <property type="molecule type" value="Genomic_DNA"/>
</dbReference>
<feature type="chain" id="PRO_5036366556" evidence="1">
    <location>
        <begin position="23"/>
        <end position="148"/>
    </location>
</feature>
<protein>
    <submittedName>
        <fullName evidence="3">Uncharacterized protein</fullName>
    </submittedName>
</protein>
<name>A0A5B0QZ23_PUCGR</name>
<dbReference type="OrthoDB" id="2495430at2759"/>
<dbReference type="AlphaFoldDB" id="A0A5B0QZ23"/>
<feature type="signal peptide" evidence="1">
    <location>
        <begin position="1"/>
        <end position="22"/>
    </location>
</feature>
<evidence type="ECO:0000313" key="4">
    <source>
        <dbReference type="Proteomes" id="UP000324748"/>
    </source>
</evidence>
<gene>
    <name evidence="2" type="ORF">PGT21_025136</name>
    <name evidence="3" type="ORF">PGTUg99_004027</name>
</gene>
<evidence type="ECO:0000256" key="1">
    <source>
        <dbReference type="SAM" id="SignalP"/>
    </source>
</evidence>
<dbReference type="Proteomes" id="UP000324748">
    <property type="component" value="Unassembled WGS sequence"/>
</dbReference>
<dbReference type="EMBL" id="VDEP01000247">
    <property type="protein sequence ID" value="KAA1118541.1"/>
    <property type="molecule type" value="Genomic_DNA"/>
</dbReference>
<dbReference type="Proteomes" id="UP000325313">
    <property type="component" value="Unassembled WGS sequence"/>
</dbReference>
<keyword evidence="4" id="KW-1185">Reference proteome</keyword>
<keyword evidence="1" id="KW-0732">Signal</keyword>
<reference evidence="4 5" key="1">
    <citation type="submission" date="2019-05" db="EMBL/GenBank/DDBJ databases">
        <title>Emergence of the Ug99 lineage of the wheat stem rust pathogen through somatic hybridization.</title>
        <authorList>
            <person name="Li F."/>
            <person name="Upadhyaya N.M."/>
            <person name="Sperschneider J."/>
            <person name="Matny O."/>
            <person name="Nguyen-Phuc H."/>
            <person name="Mago R."/>
            <person name="Raley C."/>
            <person name="Miller M.E."/>
            <person name="Silverstein K.A.T."/>
            <person name="Henningsen E."/>
            <person name="Hirsch C.D."/>
            <person name="Visser B."/>
            <person name="Pretorius Z.A."/>
            <person name="Steffenson B.J."/>
            <person name="Schwessinger B."/>
            <person name="Dodds P.N."/>
            <person name="Figueroa M."/>
        </authorList>
    </citation>
    <scope>NUCLEOTIDE SEQUENCE [LARGE SCALE GENOMIC DNA]</scope>
    <source>
        <strain evidence="2">21-0</strain>
        <strain evidence="3 5">Ug99</strain>
    </source>
</reference>
<comment type="caution">
    <text evidence="3">The sequence shown here is derived from an EMBL/GenBank/DDBJ whole genome shotgun (WGS) entry which is preliminary data.</text>
</comment>
<proteinExistence type="predicted"/>
<accession>A0A5B0QZ23</accession>